<gene>
    <name evidence="7" type="ORF">G6F64_010499</name>
</gene>
<proteinExistence type="inferred from homology"/>
<keyword evidence="1 3" id="KW-0547">Nucleotide-binding</keyword>
<keyword evidence="2 3" id="KW-0067">ATP-binding</keyword>
<evidence type="ECO:0000256" key="5">
    <source>
        <dbReference type="SAM" id="MobiDB-lite"/>
    </source>
</evidence>
<dbReference type="PROSITE" id="PS50011">
    <property type="entry name" value="PROTEIN_KINASE_DOM"/>
    <property type="match status" value="1"/>
</dbReference>
<dbReference type="InterPro" id="IPR017441">
    <property type="entry name" value="Protein_kinase_ATP_BS"/>
</dbReference>
<dbReference type="GO" id="GO:0004674">
    <property type="term" value="F:protein serine/threonine kinase activity"/>
    <property type="evidence" value="ECO:0007669"/>
    <property type="project" value="UniProtKB-KW"/>
</dbReference>
<protein>
    <recommendedName>
        <fullName evidence="6">Protein kinase domain-containing protein</fullName>
    </recommendedName>
</protein>
<name>A0A9P6X163_RHIOR</name>
<evidence type="ECO:0000259" key="6">
    <source>
        <dbReference type="PROSITE" id="PS50011"/>
    </source>
</evidence>
<dbReference type="PANTHER" id="PTHR24346:SF76">
    <property type="entry name" value="NON-SPECIFIC SERINE_THREONINE PROTEIN KINASE"/>
    <property type="match status" value="1"/>
</dbReference>
<evidence type="ECO:0000256" key="2">
    <source>
        <dbReference type="ARBA" id="ARBA00022840"/>
    </source>
</evidence>
<organism evidence="7 8">
    <name type="scientific">Rhizopus oryzae</name>
    <name type="common">Mucormycosis agent</name>
    <name type="synonym">Rhizopus arrhizus var. delemar</name>
    <dbReference type="NCBI Taxonomy" id="64495"/>
    <lineage>
        <taxon>Eukaryota</taxon>
        <taxon>Fungi</taxon>
        <taxon>Fungi incertae sedis</taxon>
        <taxon>Mucoromycota</taxon>
        <taxon>Mucoromycotina</taxon>
        <taxon>Mucoromycetes</taxon>
        <taxon>Mucorales</taxon>
        <taxon>Mucorineae</taxon>
        <taxon>Rhizopodaceae</taxon>
        <taxon>Rhizopus</taxon>
    </lineage>
</organism>
<dbReference type="InterPro" id="IPR000719">
    <property type="entry name" value="Prot_kinase_dom"/>
</dbReference>
<dbReference type="PROSITE" id="PS00108">
    <property type="entry name" value="PROTEIN_KINASE_ST"/>
    <property type="match status" value="1"/>
</dbReference>
<dbReference type="Proteomes" id="UP000716291">
    <property type="component" value="Unassembled WGS sequence"/>
</dbReference>
<dbReference type="OrthoDB" id="6513151at2759"/>
<dbReference type="GO" id="GO:0005737">
    <property type="term" value="C:cytoplasm"/>
    <property type="evidence" value="ECO:0007669"/>
    <property type="project" value="TreeGrafter"/>
</dbReference>
<dbReference type="GO" id="GO:0000226">
    <property type="term" value="P:microtubule cytoskeleton organization"/>
    <property type="evidence" value="ECO:0007669"/>
    <property type="project" value="TreeGrafter"/>
</dbReference>
<feature type="binding site" evidence="3">
    <location>
        <position position="112"/>
    </location>
    <ligand>
        <name>ATP</name>
        <dbReference type="ChEBI" id="CHEBI:30616"/>
    </ligand>
</feature>
<feature type="domain" description="Protein kinase" evidence="6">
    <location>
        <begin position="84"/>
        <end position="345"/>
    </location>
</feature>
<dbReference type="PANTHER" id="PTHR24346">
    <property type="entry name" value="MAP/MICROTUBULE AFFINITY-REGULATING KINASE"/>
    <property type="match status" value="1"/>
</dbReference>
<dbReference type="Gene3D" id="1.10.510.10">
    <property type="entry name" value="Transferase(Phosphotransferase) domain 1"/>
    <property type="match status" value="1"/>
</dbReference>
<keyword evidence="4" id="KW-0418">Kinase</keyword>
<feature type="region of interest" description="Disordered" evidence="5">
    <location>
        <begin position="45"/>
        <end position="71"/>
    </location>
</feature>
<dbReference type="InterPro" id="IPR011009">
    <property type="entry name" value="Kinase-like_dom_sf"/>
</dbReference>
<dbReference type="EMBL" id="JAANQT010002191">
    <property type="protein sequence ID" value="KAG1302944.1"/>
    <property type="molecule type" value="Genomic_DNA"/>
</dbReference>
<evidence type="ECO:0000313" key="7">
    <source>
        <dbReference type="EMBL" id="KAG1302944.1"/>
    </source>
</evidence>
<evidence type="ECO:0000256" key="1">
    <source>
        <dbReference type="ARBA" id="ARBA00022741"/>
    </source>
</evidence>
<accession>A0A9P6X163</accession>
<reference evidence="7" key="1">
    <citation type="journal article" date="2020" name="Microb. Genom.">
        <title>Genetic diversity of clinical and environmental Mucorales isolates obtained from an investigation of mucormycosis cases among solid organ transplant recipients.</title>
        <authorList>
            <person name="Nguyen M.H."/>
            <person name="Kaul D."/>
            <person name="Muto C."/>
            <person name="Cheng S.J."/>
            <person name="Richter R.A."/>
            <person name="Bruno V.M."/>
            <person name="Liu G."/>
            <person name="Beyhan S."/>
            <person name="Sundermann A.J."/>
            <person name="Mounaud S."/>
            <person name="Pasculle A.W."/>
            <person name="Nierman W.C."/>
            <person name="Driscoll E."/>
            <person name="Cumbie R."/>
            <person name="Clancy C.J."/>
            <person name="Dupont C.L."/>
        </authorList>
    </citation>
    <scope>NUCLEOTIDE SEQUENCE</scope>
    <source>
        <strain evidence="7">GL11</strain>
    </source>
</reference>
<dbReference type="SUPFAM" id="SSF56112">
    <property type="entry name" value="Protein kinase-like (PK-like)"/>
    <property type="match status" value="1"/>
</dbReference>
<evidence type="ECO:0000313" key="8">
    <source>
        <dbReference type="Proteomes" id="UP000716291"/>
    </source>
</evidence>
<dbReference type="GO" id="GO:0005524">
    <property type="term" value="F:ATP binding"/>
    <property type="evidence" value="ECO:0007669"/>
    <property type="project" value="UniProtKB-UniRule"/>
</dbReference>
<keyword evidence="4" id="KW-0723">Serine/threonine-protein kinase</keyword>
<dbReference type="PROSITE" id="PS00107">
    <property type="entry name" value="PROTEIN_KINASE_ATP"/>
    <property type="match status" value="1"/>
</dbReference>
<evidence type="ECO:0000256" key="4">
    <source>
        <dbReference type="RuleBase" id="RU000304"/>
    </source>
</evidence>
<dbReference type="SMART" id="SM00220">
    <property type="entry name" value="S_TKc"/>
    <property type="match status" value="1"/>
</dbReference>
<feature type="compositionally biased region" description="Low complexity" evidence="5">
    <location>
        <begin position="47"/>
        <end position="68"/>
    </location>
</feature>
<comment type="caution">
    <text evidence="7">The sequence shown here is derived from an EMBL/GenBank/DDBJ whole genome shotgun (WGS) entry which is preliminary data.</text>
</comment>
<comment type="similarity">
    <text evidence="4">Belongs to the protein kinase superfamily.</text>
</comment>
<dbReference type="Pfam" id="PF00069">
    <property type="entry name" value="Pkinase"/>
    <property type="match status" value="1"/>
</dbReference>
<keyword evidence="4" id="KW-0808">Transferase</keyword>
<dbReference type="InterPro" id="IPR008271">
    <property type="entry name" value="Ser/Thr_kinase_AS"/>
</dbReference>
<dbReference type="GO" id="GO:0035556">
    <property type="term" value="P:intracellular signal transduction"/>
    <property type="evidence" value="ECO:0007669"/>
    <property type="project" value="TreeGrafter"/>
</dbReference>
<keyword evidence="8" id="KW-1185">Reference proteome</keyword>
<sequence length="365" mass="41774">MPNDLQQPVILLSPAPRQEKKTSFLRRKLSSLSLGNNLLAPQEYHGSISSTSTNSSTFSNIPTPSSSTERAQPSIVLQDKYAQHKLGKRIGSGATAKLRLLEGEDGKVVAMKIYKKKDRGESEREYDKRMASEFCISKTLQHQHVVQVYDLLKDKRGRWCTVMEYCAGGDLLSILHQFDLTDNEIDCLFKQLLIGLKHIHASGVAHRDIKPDNLILTNDGLLKIADFGVADVIQSCFDSKPSYSRGKCGSEPYWSPEIFSKTEYDARALDVWSSAVTWHIMLYRRIPFLVANEKDPNYVDFLETKKDWLPLSKCSEQEKECLFGMFDPNPDTRWTIEECLRSDWISSVEVCYESFERHKHHRIIY</sequence>
<dbReference type="AlphaFoldDB" id="A0A9P6X163"/>
<evidence type="ECO:0000256" key="3">
    <source>
        <dbReference type="PROSITE-ProRule" id="PRU10141"/>
    </source>
</evidence>